<protein>
    <recommendedName>
        <fullName evidence="1">DUF7769 domain-containing protein</fullName>
    </recommendedName>
</protein>
<evidence type="ECO:0000313" key="2">
    <source>
        <dbReference type="EMBL" id="GJN38312.1"/>
    </source>
</evidence>
<evidence type="ECO:0000259" key="1">
    <source>
        <dbReference type="Pfam" id="PF24964"/>
    </source>
</evidence>
<reference evidence="2" key="1">
    <citation type="journal article" date="2018" name="DNA Res.">
        <title>Multiple hybrid de novo genome assembly of finger millet, an orphan allotetraploid crop.</title>
        <authorList>
            <person name="Hatakeyama M."/>
            <person name="Aluri S."/>
            <person name="Balachadran M.T."/>
            <person name="Sivarajan S.R."/>
            <person name="Patrignani A."/>
            <person name="Gruter S."/>
            <person name="Poveda L."/>
            <person name="Shimizu-Inatsugi R."/>
            <person name="Baeten J."/>
            <person name="Francoijs K.J."/>
            <person name="Nataraja K.N."/>
            <person name="Reddy Y.A.N."/>
            <person name="Phadnis S."/>
            <person name="Ravikumar R.L."/>
            <person name="Schlapbach R."/>
            <person name="Sreeman S.M."/>
            <person name="Shimizu K.K."/>
        </authorList>
    </citation>
    <scope>NUCLEOTIDE SEQUENCE</scope>
</reference>
<dbReference type="AlphaFoldDB" id="A0AAV5FTI4"/>
<reference evidence="2" key="2">
    <citation type="submission" date="2021-12" db="EMBL/GenBank/DDBJ databases">
        <title>Resequencing data analysis of finger millet.</title>
        <authorList>
            <person name="Hatakeyama M."/>
            <person name="Aluri S."/>
            <person name="Balachadran M.T."/>
            <person name="Sivarajan S.R."/>
            <person name="Poveda L."/>
            <person name="Shimizu-Inatsugi R."/>
            <person name="Schlapbach R."/>
            <person name="Sreeman S.M."/>
            <person name="Shimizu K.K."/>
        </authorList>
    </citation>
    <scope>NUCLEOTIDE SEQUENCE</scope>
</reference>
<name>A0AAV5FTI4_ELECO</name>
<gene>
    <name evidence="2" type="primary">gb27342</name>
    <name evidence="2" type="ORF">PR202_gb27342</name>
</gene>
<dbReference type="InterPro" id="IPR056671">
    <property type="entry name" value="DUF7769"/>
</dbReference>
<dbReference type="Pfam" id="PF24964">
    <property type="entry name" value="DUF7769"/>
    <property type="match status" value="1"/>
</dbReference>
<dbReference type="EMBL" id="BQKI01000096">
    <property type="protein sequence ID" value="GJN38312.1"/>
    <property type="molecule type" value="Genomic_DNA"/>
</dbReference>
<comment type="caution">
    <text evidence="2">The sequence shown here is derived from an EMBL/GenBank/DDBJ whole genome shotgun (WGS) entry which is preliminary data.</text>
</comment>
<feature type="domain" description="DUF7769" evidence="1">
    <location>
        <begin position="113"/>
        <end position="150"/>
    </location>
</feature>
<dbReference type="Proteomes" id="UP001054889">
    <property type="component" value="Unassembled WGS sequence"/>
</dbReference>
<keyword evidence="3" id="KW-1185">Reference proteome</keyword>
<evidence type="ECO:0000313" key="3">
    <source>
        <dbReference type="Proteomes" id="UP001054889"/>
    </source>
</evidence>
<proteinExistence type="predicted"/>
<accession>A0AAV5FTI4</accession>
<organism evidence="2 3">
    <name type="scientific">Eleusine coracana subsp. coracana</name>
    <dbReference type="NCBI Taxonomy" id="191504"/>
    <lineage>
        <taxon>Eukaryota</taxon>
        <taxon>Viridiplantae</taxon>
        <taxon>Streptophyta</taxon>
        <taxon>Embryophyta</taxon>
        <taxon>Tracheophyta</taxon>
        <taxon>Spermatophyta</taxon>
        <taxon>Magnoliopsida</taxon>
        <taxon>Liliopsida</taxon>
        <taxon>Poales</taxon>
        <taxon>Poaceae</taxon>
        <taxon>PACMAD clade</taxon>
        <taxon>Chloridoideae</taxon>
        <taxon>Cynodonteae</taxon>
        <taxon>Eleusininae</taxon>
        <taxon>Eleusine</taxon>
    </lineage>
</organism>
<sequence length="161" mass="17949">MAPVDLNLPPDLEVNEPAYWSAIGDWNGPAYELDYDMMWDGDEDEGATQDEVFGEGGEDQVPGQAFDLNLATDGDVIDEGLSHGGEHVFDLNLVFMKINVLSIGTNRRRRFYPNKLKFAIYAELLARTDPPILRRGVTREVANRFDVPLSKTFGIMASLVV</sequence>